<reference evidence="2 3" key="1">
    <citation type="submission" date="2019-03" db="EMBL/GenBank/DDBJ databases">
        <title>Genomic Encyclopedia of Archaeal and Bacterial Type Strains, Phase II (KMG-II): from individual species to whole genera.</title>
        <authorList>
            <person name="Goeker M."/>
        </authorList>
    </citation>
    <scope>NUCLEOTIDE SEQUENCE [LARGE SCALE GENOMIC DNA]</scope>
    <source>
        <strain evidence="2 3">DSM 28353</strain>
    </source>
</reference>
<dbReference type="SUPFAM" id="SSF55136">
    <property type="entry name" value="Probable bacterial effector-binding domain"/>
    <property type="match status" value="1"/>
</dbReference>
<dbReference type="InterPro" id="IPR053182">
    <property type="entry name" value="YobU-like_regulator"/>
</dbReference>
<name>A0A4R6WAV8_9SPHI</name>
<dbReference type="RefSeq" id="WP_133585311.1">
    <property type="nucleotide sequence ID" value="NZ_SNYV01000015.1"/>
</dbReference>
<accession>A0A4R6WAV8</accession>
<gene>
    <name evidence="2" type="ORF">CLV99_3091</name>
</gene>
<comment type="caution">
    <text evidence="2">The sequence shown here is derived from an EMBL/GenBank/DDBJ whole genome shotgun (WGS) entry which is preliminary data.</text>
</comment>
<dbReference type="EMBL" id="SNYV01000015">
    <property type="protein sequence ID" value="TDQ76498.1"/>
    <property type="molecule type" value="Genomic_DNA"/>
</dbReference>
<dbReference type="PANTHER" id="PTHR36444">
    <property type="entry name" value="TRANSCRIPTIONAL REGULATOR PROTEIN YOBU-RELATED"/>
    <property type="match status" value="1"/>
</dbReference>
<dbReference type="AlphaFoldDB" id="A0A4R6WAV8"/>
<dbReference type="InterPro" id="IPR011256">
    <property type="entry name" value="Reg_factor_effector_dom_sf"/>
</dbReference>
<keyword evidence="3" id="KW-1185">Reference proteome</keyword>
<evidence type="ECO:0000313" key="3">
    <source>
        <dbReference type="Proteomes" id="UP000295292"/>
    </source>
</evidence>
<feature type="domain" description="AraC effector-binding" evidence="1">
    <location>
        <begin position="1"/>
        <end position="152"/>
    </location>
</feature>
<evidence type="ECO:0000313" key="2">
    <source>
        <dbReference type="EMBL" id="TDQ76498.1"/>
    </source>
</evidence>
<dbReference type="Pfam" id="PF14526">
    <property type="entry name" value="Cass2"/>
    <property type="match status" value="1"/>
</dbReference>
<organism evidence="2 3">
    <name type="scientific">Sphingobacterium yanglingense</name>
    <dbReference type="NCBI Taxonomy" id="1437280"/>
    <lineage>
        <taxon>Bacteria</taxon>
        <taxon>Pseudomonadati</taxon>
        <taxon>Bacteroidota</taxon>
        <taxon>Sphingobacteriia</taxon>
        <taxon>Sphingobacteriales</taxon>
        <taxon>Sphingobacteriaceae</taxon>
        <taxon>Sphingobacterium</taxon>
    </lineage>
</organism>
<dbReference type="PANTHER" id="PTHR36444:SF2">
    <property type="entry name" value="TRANSCRIPTIONAL REGULATOR PROTEIN YOBU-RELATED"/>
    <property type="match status" value="1"/>
</dbReference>
<dbReference type="OrthoDB" id="9801008at2"/>
<dbReference type="Proteomes" id="UP000295292">
    <property type="component" value="Unassembled WGS sequence"/>
</dbReference>
<evidence type="ECO:0000259" key="1">
    <source>
        <dbReference type="SMART" id="SM00871"/>
    </source>
</evidence>
<sequence length="152" mass="17624">MEFLQVDSFELIGISVLTSNDPGKAEVDIPALWERFFAEDIINKIPNRTDSSIYCVYTDYESDHTQPYRVLLACAVSTIDEIPDGMLAHRINKGRFHKFTAKGDMKDNIIYNKWLNIWESGLDRTFQSDYELYNERSQDRSNAEVDIFIGIK</sequence>
<dbReference type="InterPro" id="IPR029441">
    <property type="entry name" value="Cass2"/>
</dbReference>
<proteinExistence type="predicted"/>
<dbReference type="SMART" id="SM00871">
    <property type="entry name" value="AraC_E_bind"/>
    <property type="match status" value="1"/>
</dbReference>
<dbReference type="Gene3D" id="3.20.80.10">
    <property type="entry name" value="Regulatory factor, effector binding domain"/>
    <property type="match status" value="1"/>
</dbReference>
<protein>
    <submittedName>
        <fullName evidence="2">Putative transcriptional regulator YdeE</fullName>
    </submittedName>
</protein>
<dbReference type="InterPro" id="IPR010499">
    <property type="entry name" value="AraC_E-bd"/>
</dbReference>